<dbReference type="FunFam" id="2.60.120.200:FF:000128">
    <property type="entry name" value="enteropeptidase isoform X2"/>
    <property type="match status" value="1"/>
</dbReference>
<proteinExistence type="predicted"/>
<dbReference type="Ensembl" id="ENSKMAT00000028421.1">
    <property type="protein sequence ID" value="ENSKMAP00000028068.1"/>
    <property type="gene ID" value="ENSKMAG00000020828.1"/>
</dbReference>
<sequence>MKGDIYAKMLIRVALVFWALSATECRADKDLLSVTLPKWSATTEYVAECFSNKHVNLTCDWARRQKMAPEDVVLNVLVSHPLQFYGEACLEFWYLAPAASNGSELNVMLKTSTSLAKIWTSPALPRKAWRQVTVPLNISEPGSQIVFEAVQPVSVDQKTLKQIGVKTGSCGNQCNSNTELWTDDSTRCLCSAGQLYCFPSQCPQNQHCGPQRKKFGVTSTSGICTIHGHSQYTTFDGVVFRFLSPCTYVLAKTCSPTEVLPRFNVKVVNVQNNNASLPTVQQITVDLKDIKVSLLRSQAHWVVVNGVSRQLPLIYGNGAIQIKGNPAAVVLATSFGLSVSLDRAGNVHITVPFDYSDKICGLCGNFNFLRGDDFRKSDGTNAENPSAFAESWQTKEEASCETILEPQQCDLLEEAIYGSELYCGLLYSGTGPFADCLLALGAESYFRACVFGMCSAHGDQMILCQALQSYADLCQEAGATVSLWRNSTFCSLECSENSHYNSCAVGCPEVCTNLDLTSSCGSCVEKCECNSGFKLSGGRCVPADHCGCWYNGKHYEKGEILVEGNCVQQCQCMGNNAMQCTAMHCRNYEVCKEKDGIKGCFAFKPATCNVYGDPHYVTFDKSAYEFQGGCSYMLATTCGGQSLVRFTVIGLNMHPDTQNFTRSKLEAVSLQVDNLYLTLNQSGEVHVHEGYVTLPYSTTGTYGSVLVYKTNSIILEATFGLKIIMDGHSRLFLQVDECYKYELCGLCGTYSDYQYDDFIMPGGQIADESFEFADSWRENSVECVAQPNNPKHCVGEELHEANDDCSILFLSAFEACHEYIHPSIYFGSCVYDYCDTSGDRIILCESLKSYAAACQIEGVELSNWWIGTACEDSLTTTAPTTKLPTTPYQPLCPLTCNFDTNICGWEQLVQDTFDWTRHSGPTPSNLTGPNYDHTTGAGFYLYLEGDGVSHGDSARMLSSVCHYVGPLCLHFWYYMYGSARSMALNIYILQNHTATKLWSMRNDQGPEWHRGNVDLNISNPFQIILEGIRGSTSQSDVALDDVAISFGSCSDLANEAGTALPFTTTVIPHQICNLDCSFDGNLCTWNQMITDSFDWMINNGSTPTQMTGPFSGGGGSYLYIEASKVTYGDTARLISSECSDTGPQCLQFWYHMYGSADTMRLQIYLLQNNLASSVWQRENDQGNAWHLAQVDFNATQLFKIIIEGCRGSNNQSDVAVDEIKLQPGHCSGKELKTVKLT</sequence>
<dbReference type="InterPro" id="IPR036084">
    <property type="entry name" value="Ser_inhib-like_sf"/>
</dbReference>
<dbReference type="InterPro" id="IPR000998">
    <property type="entry name" value="MAM_dom"/>
</dbReference>
<feature type="domain" description="MAM" evidence="5">
    <location>
        <begin position="1074"/>
        <end position="1228"/>
    </location>
</feature>
<protein>
    <submittedName>
        <fullName evidence="7">Zonadhesin-like</fullName>
    </submittedName>
</protein>
<dbReference type="STRING" id="37003.ENSKMAP00000028068"/>
<dbReference type="PANTHER" id="PTHR11339:SF374">
    <property type="entry name" value="ZONADHESIN"/>
    <property type="match status" value="1"/>
</dbReference>
<dbReference type="InterPro" id="IPR050780">
    <property type="entry name" value="Mucin_vWF_Thrombospondin_sf"/>
</dbReference>
<dbReference type="SMART" id="SM00137">
    <property type="entry name" value="MAM"/>
    <property type="match status" value="2"/>
</dbReference>
<name>A0A3Q3BDD9_KRYMA</name>
<feature type="domain" description="MAM" evidence="5">
    <location>
        <begin position="894"/>
        <end position="1051"/>
    </location>
</feature>
<feature type="signal peptide" evidence="4">
    <location>
        <begin position="1"/>
        <end position="27"/>
    </location>
</feature>
<dbReference type="Gene3D" id="2.10.25.10">
    <property type="entry name" value="Laminin"/>
    <property type="match status" value="1"/>
</dbReference>
<dbReference type="Proteomes" id="UP000264800">
    <property type="component" value="Unplaced"/>
</dbReference>
<dbReference type="PANTHER" id="PTHR11339">
    <property type="entry name" value="EXTRACELLULAR MATRIX GLYCOPROTEIN RELATED"/>
    <property type="match status" value="1"/>
</dbReference>
<dbReference type="SMART" id="SM00216">
    <property type="entry name" value="VWD"/>
    <property type="match status" value="2"/>
</dbReference>
<dbReference type="Pfam" id="PF00094">
    <property type="entry name" value="VWD"/>
    <property type="match status" value="2"/>
</dbReference>
<keyword evidence="4" id="KW-0732">Signal</keyword>
<keyword evidence="2" id="KW-1015">Disulfide bond</keyword>
<evidence type="ECO:0000256" key="2">
    <source>
        <dbReference type="ARBA" id="ARBA00023157"/>
    </source>
</evidence>
<dbReference type="InterPro" id="IPR025615">
    <property type="entry name" value="TILa_dom"/>
</dbReference>
<dbReference type="PROSITE" id="PS50060">
    <property type="entry name" value="MAM_2"/>
    <property type="match status" value="3"/>
</dbReference>
<dbReference type="InterPro" id="IPR014853">
    <property type="entry name" value="VWF/SSPO/ZAN-like_Cys-rich_dom"/>
</dbReference>
<dbReference type="PROSITE" id="PS51233">
    <property type="entry name" value="VWFD"/>
    <property type="match status" value="2"/>
</dbReference>
<dbReference type="SUPFAM" id="SSF57567">
    <property type="entry name" value="Serine protease inhibitors"/>
    <property type="match status" value="1"/>
</dbReference>
<dbReference type="SUPFAM" id="SSF49899">
    <property type="entry name" value="Concanavalin A-like lectins/glucanases"/>
    <property type="match status" value="3"/>
</dbReference>
<dbReference type="Pfam" id="PF00629">
    <property type="entry name" value="MAM"/>
    <property type="match status" value="3"/>
</dbReference>
<evidence type="ECO:0000256" key="4">
    <source>
        <dbReference type="SAM" id="SignalP"/>
    </source>
</evidence>
<reference evidence="7" key="1">
    <citation type="submission" date="2025-08" db="UniProtKB">
        <authorList>
            <consortium name="Ensembl"/>
        </authorList>
    </citation>
    <scope>IDENTIFICATION</scope>
</reference>
<evidence type="ECO:0000259" key="5">
    <source>
        <dbReference type="PROSITE" id="PS50060"/>
    </source>
</evidence>
<keyword evidence="8" id="KW-1185">Reference proteome</keyword>
<reference evidence="7" key="2">
    <citation type="submission" date="2025-09" db="UniProtKB">
        <authorList>
            <consortium name="Ensembl"/>
        </authorList>
    </citation>
    <scope>IDENTIFICATION</scope>
</reference>
<dbReference type="AlphaFoldDB" id="A0A3Q3BDD9"/>
<dbReference type="Gene3D" id="2.60.120.200">
    <property type="match status" value="3"/>
</dbReference>
<keyword evidence="1" id="KW-0677">Repeat</keyword>
<dbReference type="PRINTS" id="PR00020">
    <property type="entry name" value="MAMDOMAIN"/>
</dbReference>
<dbReference type="Pfam" id="PF08742">
    <property type="entry name" value="C8"/>
    <property type="match status" value="2"/>
</dbReference>
<organism evidence="7 8">
    <name type="scientific">Kryptolebias marmoratus</name>
    <name type="common">Mangrove killifish</name>
    <name type="synonym">Rivulus marmoratus</name>
    <dbReference type="NCBI Taxonomy" id="37003"/>
    <lineage>
        <taxon>Eukaryota</taxon>
        <taxon>Metazoa</taxon>
        <taxon>Chordata</taxon>
        <taxon>Craniata</taxon>
        <taxon>Vertebrata</taxon>
        <taxon>Euteleostomi</taxon>
        <taxon>Actinopterygii</taxon>
        <taxon>Neopterygii</taxon>
        <taxon>Teleostei</taxon>
        <taxon>Neoteleostei</taxon>
        <taxon>Acanthomorphata</taxon>
        <taxon>Ovalentaria</taxon>
        <taxon>Atherinomorphae</taxon>
        <taxon>Cyprinodontiformes</taxon>
        <taxon>Rivulidae</taxon>
        <taxon>Kryptolebias</taxon>
    </lineage>
</organism>
<accession>A0A3Q3BDD9</accession>
<dbReference type="CDD" id="cd06263">
    <property type="entry name" value="MAM"/>
    <property type="match status" value="2"/>
</dbReference>
<dbReference type="Pfam" id="PF12714">
    <property type="entry name" value="TILa"/>
    <property type="match status" value="1"/>
</dbReference>
<evidence type="ECO:0000313" key="7">
    <source>
        <dbReference type="Ensembl" id="ENSKMAP00000028068.1"/>
    </source>
</evidence>
<evidence type="ECO:0000256" key="1">
    <source>
        <dbReference type="ARBA" id="ARBA00022737"/>
    </source>
</evidence>
<feature type="domain" description="MAM" evidence="5">
    <location>
        <begin position="89"/>
        <end position="172"/>
    </location>
</feature>
<dbReference type="GO" id="GO:0005615">
    <property type="term" value="C:extracellular space"/>
    <property type="evidence" value="ECO:0007669"/>
    <property type="project" value="TreeGrafter"/>
</dbReference>
<dbReference type="Pfam" id="PF01826">
    <property type="entry name" value="TIL"/>
    <property type="match status" value="1"/>
</dbReference>
<dbReference type="InterPro" id="IPR013320">
    <property type="entry name" value="ConA-like_dom_sf"/>
</dbReference>
<feature type="domain" description="VWFD" evidence="6">
    <location>
        <begin position="222"/>
        <end position="401"/>
    </location>
</feature>
<keyword evidence="3" id="KW-0325">Glycoprotein</keyword>
<dbReference type="InterPro" id="IPR002919">
    <property type="entry name" value="TIL_dom"/>
</dbReference>
<feature type="chain" id="PRO_5018697906" evidence="4">
    <location>
        <begin position="28"/>
        <end position="1237"/>
    </location>
</feature>
<evidence type="ECO:0000256" key="3">
    <source>
        <dbReference type="ARBA" id="ARBA00023180"/>
    </source>
</evidence>
<dbReference type="GO" id="GO:0031012">
    <property type="term" value="C:extracellular matrix"/>
    <property type="evidence" value="ECO:0007669"/>
    <property type="project" value="TreeGrafter"/>
</dbReference>
<feature type="domain" description="VWFD" evidence="6">
    <location>
        <begin position="606"/>
        <end position="784"/>
    </location>
</feature>
<evidence type="ECO:0000259" key="6">
    <source>
        <dbReference type="PROSITE" id="PS51233"/>
    </source>
</evidence>
<dbReference type="GO" id="GO:0016020">
    <property type="term" value="C:membrane"/>
    <property type="evidence" value="ECO:0007669"/>
    <property type="project" value="InterPro"/>
</dbReference>
<dbReference type="GeneTree" id="ENSGT00940000156850"/>
<dbReference type="OMA" id="LMSSVCH"/>
<dbReference type="SMART" id="SM00832">
    <property type="entry name" value="C8"/>
    <property type="match status" value="2"/>
</dbReference>
<evidence type="ECO:0000313" key="8">
    <source>
        <dbReference type="Proteomes" id="UP000264800"/>
    </source>
</evidence>
<dbReference type="CDD" id="cd19941">
    <property type="entry name" value="TIL"/>
    <property type="match status" value="1"/>
</dbReference>
<dbReference type="InterPro" id="IPR001846">
    <property type="entry name" value="VWF_type-D"/>
</dbReference>